<dbReference type="Pfam" id="PF05199">
    <property type="entry name" value="GMC_oxred_C"/>
    <property type="match status" value="1"/>
</dbReference>
<feature type="active site" description="Proton acceptor" evidence="3">
    <location>
        <position position="564"/>
    </location>
</feature>
<dbReference type="AlphaFoldDB" id="A0AAD7F800"/>
<evidence type="ECO:0000313" key="9">
    <source>
        <dbReference type="Proteomes" id="UP001221757"/>
    </source>
</evidence>
<dbReference type="Pfam" id="PF00732">
    <property type="entry name" value="GMC_oxred_N"/>
    <property type="match status" value="1"/>
</dbReference>
<evidence type="ECO:0000256" key="4">
    <source>
        <dbReference type="PIRSR" id="PIRSR000137-2"/>
    </source>
</evidence>
<feature type="binding site" evidence="4">
    <location>
        <position position="253"/>
    </location>
    <ligand>
        <name>FAD</name>
        <dbReference type="ChEBI" id="CHEBI:57692"/>
    </ligand>
</feature>
<dbReference type="Proteomes" id="UP001221757">
    <property type="component" value="Unassembled WGS sequence"/>
</dbReference>
<dbReference type="InterPro" id="IPR007867">
    <property type="entry name" value="GMC_OxRtase_C"/>
</dbReference>
<evidence type="ECO:0000256" key="5">
    <source>
        <dbReference type="RuleBase" id="RU003968"/>
    </source>
</evidence>
<dbReference type="SUPFAM" id="SSF54373">
    <property type="entry name" value="FAD-linked reductases, C-terminal domain"/>
    <property type="match status" value="1"/>
</dbReference>
<dbReference type="GO" id="GO:0016614">
    <property type="term" value="F:oxidoreductase activity, acting on CH-OH group of donors"/>
    <property type="evidence" value="ECO:0007669"/>
    <property type="project" value="InterPro"/>
</dbReference>
<comment type="cofactor">
    <cofactor evidence="1 4">
        <name>FAD</name>
        <dbReference type="ChEBI" id="CHEBI:57692"/>
    </cofactor>
</comment>
<dbReference type="InterPro" id="IPR000172">
    <property type="entry name" value="GMC_OxRdtase_N"/>
</dbReference>
<dbReference type="Gene3D" id="3.50.50.60">
    <property type="entry name" value="FAD/NAD(P)-binding domain"/>
    <property type="match status" value="1"/>
</dbReference>
<evidence type="ECO:0000256" key="3">
    <source>
        <dbReference type="PIRSR" id="PIRSR000137-1"/>
    </source>
</evidence>
<keyword evidence="4 5" id="KW-0274">FAD</keyword>
<accession>A0AAD7F800</accession>
<proteinExistence type="inferred from homology"/>
<evidence type="ECO:0000259" key="7">
    <source>
        <dbReference type="PROSITE" id="PS00624"/>
    </source>
</evidence>
<protein>
    <submittedName>
        <fullName evidence="8">Alcohol oxidase</fullName>
    </submittedName>
</protein>
<dbReference type="Gene3D" id="3.30.560.10">
    <property type="entry name" value="Glucose Oxidase, domain 3"/>
    <property type="match status" value="1"/>
</dbReference>
<dbReference type="PROSITE" id="PS00624">
    <property type="entry name" value="GMC_OXRED_2"/>
    <property type="match status" value="1"/>
</dbReference>
<feature type="domain" description="Glucose-methanol-choline oxidoreductase N-terminal" evidence="7">
    <location>
        <begin position="296"/>
        <end position="310"/>
    </location>
</feature>
<keyword evidence="5" id="KW-0285">Flavoprotein</keyword>
<dbReference type="GO" id="GO:0050660">
    <property type="term" value="F:flavin adenine dinucleotide binding"/>
    <property type="evidence" value="ECO:0007669"/>
    <property type="project" value="InterPro"/>
</dbReference>
<evidence type="ECO:0000256" key="2">
    <source>
        <dbReference type="ARBA" id="ARBA00010790"/>
    </source>
</evidence>
<dbReference type="InterPro" id="IPR012132">
    <property type="entry name" value="GMC_OxRdtase"/>
</dbReference>
<comment type="caution">
    <text evidence="8">The sequence shown here is derived from an EMBL/GenBank/DDBJ whole genome shotgun (WGS) entry which is preliminary data.</text>
</comment>
<comment type="similarity">
    <text evidence="2 5">Belongs to the GMC oxidoreductase family.</text>
</comment>
<keyword evidence="9" id="KW-1185">Reference proteome</keyword>
<dbReference type="EMBL" id="JARKIE010001346">
    <property type="protein sequence ID" value="KAJ7602941.1"/>
    <property type="molecule type" value="Genomic_DNA"/>
</dbReference>
<name>A0AAD7F800_MYCRO</name>
<reference evidence="8" key="1">
    <citation type="submission" date="2023-03" db="EMBL/GenBank/DDBJ databases">
        <title>Massive genome expansion in bonnet fungi (Mycena s.s.) driven by repeated elements and novel gene families across ecological guilds.</title>
        <authorList>
            <consortium name="Lawrence Berkeley National Laboratory"/>
            <person name="Harder C.B."/>
            <person name="Miyauchi S."/>
            <person name="Viragh M."/>
            <person name="Kuo A."/>
            <person name="Thoen E."/>
            <person name="Andreopoulos B."/>
            <person name="Lu D."/>
            <person name="Skrede I."/>
            <person name="Drula E."/>
            <person name="Henrissat B."/>
            <person name="Morin E."/>
            <person name="Kohler A."/>
            <person name="Barry K."/>
            <person name="LaButti K."/>
            <person name="Morin E."/>
            <person name="Salamov A."/>
            <person name="Lipzen A."/>
            <person name="Mereny Z."/>
            <person name="Hegedus B."/>
            <person name="Baldrian P."/>
            <person name="Stursova M."/>
            <person name="Weitz H."/>
            <person name="Taylor A."/>
            <person name="Grigoriev I.V."/>
            <person name="Nagy L.G."/>
            <person name="Martin F."/>
            <person name="Kauserud H."/>
        </authorList>
    </citation>
    <scope>NUCLEOTIDE SEQUENCE</scope>
    <source>
        <strain evidence="8">CBHHK067</strain>
    </source>
</reference>
<dbReference type="PROSITE" id="PS00623">
    <property type="entry name" value="GMC_OXRED_1"/>
    <property type="match status" value="1"/>
</dbReference>
<organism evidence="8 9">
    <name type="scientific">Mycena rosella</name>
    <name type="common">Pink bonnet</name>
    <name type="synonym">Agaricus rosellus</name>
    <dbReference type="NCBI Taxonomy" id="1033263"/>
    <lineage>
        <taxon>Eukaryota</taxon>
        <taxon>Fungi</taxon>
        <taxon>Dikarya</taxon>
        <taxon>Basidiomycota</taxon>
        <taxon>Agaricomycotina</taxon>
        <taxon>Agaricomycetes</taxon>
        <taxon>Agaricomycetidae</taxon>
        <taxon>Agaricales</taxon>
        <taxon>Marasmiineae</taxon>
        <taxon>Mycenaceae</taxon>
        <taxon>Mycena</taxon>
    </lineage>
</organism>
<evidence type="ECO:0000313" key="8">
    <source>
        <dbReference type="EMBL" id="KAJ7602941.1"/>
    </source>
</evidence>
<dbReference type="PIRSF" id="PIRSF000137">
    <property type="entry name" value="Alcohol_oxidase"/>
    <property type="match status" value="1"/>
</dbReference>
<evidence type="ECO:0000256" key="1">
    <source>
        <dbReference type="ARBA" id="ARBA00001974"/>
    </source>
</evidence>
<dbReference type="PANTHER" id="PTHR11552">
    <property type="entry name" value="GLUCOSE-METHANOL-CHOLINE GMC OXIDOREDUCTASE"/>
    <property type="match status" value="1"/>
</dbReference>
<dbReference type="SUPFAM" id="SSF51905">
    <property type="entry name" value="FAD/NAD(P)-binding domain"/>
    <property type="match status" value="1"/>
</dbReference>
<feature type="domain" description="Glucose-methanol-choline oxidoreductase N-terminal" evidence="6">
    <location>
        <begin position="106"/>
        <end position="129"/>
    </location>
</feature>
<gene>
    <name evidence="8" type="ORF">B0H17DRAFT_1235924</name>
</gene>
<feature type="active site" description="Proton donor" evidence="3">
    <location>
        <position position="521"/>
    </location>
</feature>
<sequence>MFFGSPYPLTPLETASVDDHDSSGQSKGIYDYIIIGGGTAGCVLANRLSKNPALKVLLLERGDARTGWATRVPLMSTNFMGDESAAYRWPAAHPVGDSRLLSLVTGKGLGGGSSINSMQYTRGSPAEYNRWSESGRQGWSYAEIEPYFKRSENFVNAPVATEHHGTQGEWSVRDMGGFTSPRRNRICVDACAALGLPFCKDINDPAAPLTACAKLDCTIDAKSYRNSTFSAFLPSRLAEERKSHLHICTGAAVTALDLEVGPNGQKLARGVSFQANETGSKILHARARREVILCAGAIATPQILLLSGIGPKDKVKQPLMAELPGVGQNLVPRPHGHGIMYGVPTDQSLHIIQTSRLRAIVELFRYIAFGEGLFLSPVTQLSILVDSNLIDESGHILPRTDTEPANLPDLELMPVHFNYSDPPIPIEAGVLSLKVGLMRPRSRGTVALASDDPLHRPACDLAFLTDPADLAVMRKGIRLAKRIGEKMRELGTALKDLYMPDSESDADLDAFIRKTVRTTYHYGCTCRMAPESDAGVVDDELRVHGIQNLRIADCSVLPEMMSTHLQAPVVMIAERCADMILSPNA</sequence>
<evidence type="ECO:0000259" key="6">
    <source>
        <dbReference type="PROSITE" id="PS00623"/>
    </source>
</evidence>
<dbReference type="PANTHER" id="PTHR11552:SF219">
    <property type="entry name" value="GLUCOSE-METHANOL-CHOLINE OXIDOREDUCTASE N-TERMINAL DOMAIN-CONTAINING PROTEIN"/>
    <property type="match status" value="1"/>
</dbReference>
<dbReference type="InterPro" id="IPR036188">
    <property type="entry name" value="FAD/NAD-bd_sf"/>
</dbReference>